<protein>
    <recommendedName>
        <fullName evidence="5 6">Uricase</fullName>
        <ecNumber evidence="5 6">1.7.3.3</ecNumber>
    </recommendedName>
    <alternativeName>
        <fullName evidence="5">Urate oxidase</fullName>
    </alternativeName>
</protein>
<evidence type="ECO:0000256" key="5">
    <source>
        <dbReference type="PIRNR" id="PIRNR000241"/>
    </source>
</evidence>
<dbReference type="PANTHER" id="PTHR42874">
    <property type="entry name" value="URICASE"/>
    <property type="match status" value="1"/>
</dbReference>
<keyword evidence="4 5" id="KW-0560">Oxidoreductase</keyword>
<comment type="similarity">
    <text evidence="2 5 6">Belongs to the uricase family.</text>
</comment>
<dbReference type="Proteomes" id="UP001565368">
    <property type="component" value="Unassembled WGS sequence"/>
</dbReference>
<dbReference type="PANTHER" id="PTHR42874:SF1">
    <property type="entry name" value="URICASE"/>
    <property type="match status" value="1"/>
</dbReference>
<sequence>MSDQPGFISSHRYGKDLVRVARVVRDKVDGKDVHHVIEYTVRALLDGDIDVSYTKADNSVVVPTDTVKNTVNYFAKTSPHVLDPAAFALHLGAHFVTRYDHIHTAWIDLTTHRWSRIAVSGEEHKWSFVRDGDEKTTVSVVVGGEVGALTADLKLGLKDLLVLKTSGSAFDKFWRDELTTLVEVKDRLFSTSVAATASIPLPPNTPLTPDSVGEIAKALDFPAISKAIRRDTLEVFATDESASVQATLYNTAQRVLVSCPAVKDIHYSLPNKHYIPVNLSAFGLDNGLGYEGGAEVFYPAPDPSGLIEATVSRK</sequence>
<keyword evidence="3 5" id="KW-0659">Purine metabolism</keyword>
<comment type="catalytic activity">
    <reaction evidence="5 6">
        <text>urate + O2 + H2O = 5-hydroxyisourate + H2O2</text>
        <dbReference type="Rhea" id="RHEA:21368"/>
        <dbReference type="ChEBI" id="CHEBI:15377"/>
        <dbReference type="ChEBI" id="CHEBI:15379"/>
        <dbReference type="ChEBI" id="CHEBI:16240"/>
        <dbReference type="ChEBI" id="CHEBI:17775"/>
        <dbReference type="ChEBI" id="CHEBI:18072"/>
        <dbReference type="EC" id="1.7.3.3"/>
    </reaction>
</comment>
<keyword evidence="5" id="KW-0576">Peroxisome</keyword>
<dbReference type="PIRSF" id="PIRSF000241">
    <property type="entry name" value="Urate_oxidase"/>
    <property type="match status" value="1"/>
</dbReference>
<evidence type="ECO:0000313" key="7">
    <source>
        <dbReference type="EMBL" id="KAL1408548.1"/>
    </source>
</evidence>
<comment type="pathway">
    <text evidence="1 5">Purine metabolism; urate degradation; (S)-allantoin from urate: step 1/3.</text>
</comment>
<evidence type="ECO:0000256" key="6">
    <source>
        <dbReference type="RuleBase" id="RU004455"/>
    </source>
</evidence>
<evidence type="ECO:0000256" key="3">
    <source>
        <dbReference type="ARBA" id="ARBA00022631"/>
    </source>
</evidence>
<evidence type="ECO:0000313" key="8">
    <source>
        <dbReference type="Proteomes" id="UP001565368"/>
    </source>
</evidence>
<dbReference type="EC" id="1.7.3.3" evidence="5 6"/>
<reference evidence="7 8" key="1">
    <citation type="submission" date="2023-08" db="EMBL/GenBank/DDBJ databases">
        <title>Annotated Genome Sequence of Vanrija albida AlHP1.</title>
        <authorList>
            <person name="Herzog R."/>
        </authorList>
    </citation>
    <scope>NUCLEOTIDE SEQUENCE [LARGE SCALE GENOMIC DNA]</scope>
    <source>
        <strain evidence="7 8">AlHP1</strain>
    </source>
</reference>
<dbReference type="InterPro" id="IPR002042">
    <property type="entry name" value="Uricase"/>
</dbReference>
<evidence type="ECO:0000256" key="2">
    <source>
        <dbReference type="ARBA" id="ARBA00009760"/>
    </source>
</evidence>
<evidence type="ECO:0000256" key="4">
    <source>
        <dbReference type="ARBA" id="ARBA00023002"/>
    </source>
</evidence>
<organism evidence="7 8">
    <name type="scientific">Vanrija albida</name>
    <dbReference type="NCBI Taxonomy" id="181172"/>
    <lineage>
        <taxon>Eukaryota</taxon>
        <taxon>Fungi</taxon>
        <taxon>Dikarya</taxon>
        <taxon>Basidiomycota</taxon>
        <taxon>Agaricomycotina</taxon>
        <taxon>Tremellomycetes</taxon>
        <taxon>Trichosporonales</taxon>
        <taxon>Trichosporonaceae</taxon>
        <taxon>Vanrija</taxon>
    </lineage>
</organism>
<name>A0ABR3Q1F3_9TREE</name>
<proteinExistence type="inferred from homology"/>
<evidence type="ECO:0000256" key="1">
    <source>
        <dbReference type="ARBA" id="ARBA00004831"/>
    </source>
</evidence>
<dbReference type="PRINTS" id="PR00093">
    <property type="entry name" value="URICASE"/>
</dbReference>
<gene>
    <name evidence="7" type="ORF">Q8F55_005361</name>
</gene>
<dbReference type="Gene3D" id="3.10.270.10">
    <property type="entry name" value="Urate Oxidase"/>
    <property type="match status" value="1"/>
</dbReference>
<accession>A0ABR3Q1F3</accession>
<dbReference type="EMBL" id="JBBXJM010000004">
    <property type="protein sequence ID" value="KAL1408548.1"/>
    <property type="molecule type" value="Genomic_DNA"/>
</dbReference>
<dbReference type="GeneID" id="95986404"/>
<dbReference type="NCBIfam" id="TIGR03383">
    <property type="entry name" value="urate_oxi"/>
    <property type="match status" value="1"/>
</dbReference>
<comment type="subcellular location">
    <subcellularLocation>
        <location evidence="5">Peroxisome</location>
    </subcellularLocation>
</comment>
<keyword evidence="8" id="KW-1185">Reference proteome</keyword>
<dbReference type="RefSeq" id="XP_069208492.1">
    <property type="nucleotide sequence ID" value="XM_069353850.1"/>
</dbReference>
<comment type="caution">
    <text evidence="7">The sequence shown here is derived from an EMBL/GenBank/DDBJ whole genome shotgun (WGS) entry which is preliminary data.</text>
</comment>
<dbReference type="Pfam" id="PF01014">
    <property type="entry name" value="Uricase"/>
    <property type="match status" value="2"/>
</dbReference>
<dbReference type="SUPFAM" id="SSF55620">
    <property type="entry name" value="Tetrahydrobiopterin biosynthesis enzymes-like"/>
    <property type="match status" value="2"/>
</dbReference>
<comment type="function">
    <text evidence="5 6">Catalyzes the oxidation of uric acid to 5-hydroxyisourate, which is further processed to form (S)-allantoin.</text>
</comment>